<dbReference type="EMBL" id="BMAW01026231">
    <property type="protein sequence ID" value="GFT96208.1"/>
    <property type="molecule type" value="Genomic_DNA"/>
</dbReference>
<protein>
    <submittedName>
        <fullName evidence="1">Uncharacterized protein</fullName>
    </submittedName>
</protein>
<comment type="caution">
    <text evidence="1">The sequence shown here is derived from an EMBL/GenBank/DDBJ whole genome shotgun (WGS) entry which is preliminary data.</text>
</comment>
<name>A0A8X6PYA5_NEPPI</name>
<keyword evidence="2" id="KW-1185">Reference proteome</keyword>
<evidence type="ECO:0000313" key="1">
    <source>
        <dbReference type="EMBL" id="GFT96208.1"/>
    </source>
</evidence>
<dbReference type="Proteomes" id="UP000887013">
    <property type="component" value="Unassembled WGS sequence"/>
</dbReference>
<sequence length="114" mass="12919">MQSSMVNGVSGEHFNVQGFLSTIRNRLSILKVYDVVQDSSTTSMVDDGTAGHSKLNRKFKSWAVPPNLWVQVFQASRGLLRPYHELYETPDSTRTRRSLAQALRTEKYRNATAN</sequence>
<gene>
    <name evidence="1" type="ORF">NPIL_276251</name>
</gene>
<evidence type="ECO:0000313" key="2">
    <source>
        <dbReference type="Proteomes" id="UP000887013"/>
    </source>
</evidence>
<accession>A0A8X6PYA5</accession>
<proteinExistence type="predicted"/>
<organism evidence="1 2">
    <name type="scientific">Nephila pilipes</name>
    <name type="common">Giant wood spider</name>
    <name type="synonym">Nephila maculata</name>
    <dbReference type="NCBI Taxonomy" id="299642"/>
    <lineage>
        <taxon>Eukaryota</taxon>
        <taxon>Metazoa</taxon>
        <taxon>Ecdysozoa</taxon>
        <taxon>Arthropoda</taxon>
        <taxon>Chelicerata</taxon>
        <taxon>Arachnida</taxon>
        <taxon>Araneae</taxon>
        <taxon>Araneomorphae</taxon>
        <taxon>Entelegynae</taxon>
        <taxon>Araneoidea</taxon>
        <taxon>Nephilidae</taxon>
        <taxon>Nephila</taxon>
    </lineage>
</organism>
<dbReference type="AlphaFoldDB" id="A0A8X6PYA5"/>
<reference evidence="1" key="1">
    <citation type="submission" date="2020-08" db="EMBL/GenBank/DDBJ databases">
        <title>Multicomponent nature underlies the extraordinary mechanical properties of spider dragline silk.</title>
        <authorList>
            <person name="Kono N."/>
            <person name="Nakamura H."/>
            <person name="Mori M."/>
            <person name="Yoshida Y."/>
            <person name="Ohtoshi R."/>
            <person name="Malay A.D."/>
            <person name="Moran D.A.P."/>
            <person name="Tomita M."/>
            <person name="Numata K."/>
            <person name="Arakawa K."/>
        </authorList>
    </citation>
    <scope>NUCLEOTIDE SEQUENCE</scope>
</reference>